<keyword evidence="5 9" id="KW-1133">Transmembrane helix</keyword>
<feature type="transmembrane region" description="Helical" evidence="9">
    <location>
        <begin position="12"/>
        <end position="36"/>
    </location>
</feature>
<dbReference type="Pfam" id="PF00230">
    <property type="entry name" value="MIP"/>
    <property type="match status" value="1"/>
</dbReference>
<proteinExistence type="inferred from homology"/>
<dbReference type="PANTHER" id="PTHR46739">
    <property type="entry name" value="AQUAPORIN SIP1-1"/>
    <property type="match status" value="1"/>
</dbReference>
<keyword evidence="4" id="KW-0677">Repeat</keyword>
<gene>
    <name evidence="10" type="ORF">L484_013683</name>
</gene>
<evidence type="ECO:0000256" key="7">
    <source>
        <dbReference type="ARBA" id="ARBA00024030"/>
    </source>
</evidence>
<sequence>MVGAIKAAVGDAVLTFMWIFCASTLGAVTAVVSSAIGVQGLLWPSLFITTVLIFLLVFGFSFIGEVLGGATFNPTATASFYAAGLGSDTLFSMALRFPAQALGAVGGVVAIKEVMPEQYKHMLGGPSLKVDLHTGAIAEGVLTFVMTFIVLVIILKGPRSPLLKMWLIAVATVAMVVAGSSYTGPSMNPVNWRIHFSFCITLNPFNEAQNLVIRKVGDPKKLNPMAHIIWEQMTCLTAQRVGSSDDSTFELGSAKQAFGWAYVNNWHNTWDQFYVYWICPFIGAVFAAWFFRALFPPQVKKQKKA</sequence>
<dbReference type="PANTHER" id="PTHR46739:SF3">
    <property type="entry name" value="AQUAPORIN SIP1-1"/>
    <property type="match status" value="1"/>
</dbReference>
<dbReference type="STRING" id="981085.W9R1G9"/>
<evidence type="ECO:0000256" key="9">
    <source>
        <dbReference type="SAM" id="Phobius"/>
    </source>
</evidence>
<dbReference type="AlphaFoldDB" id="W9R1G9"/>
<dbReference type="GO" id="GO:0016020">
    <property type="term" value="C:membrane"/>
    <property type="evidence" value="ECO:0007669"/>
    <property type="project" value="UniProtKB-SubCell"/>
</dbReference>
<keyword evidence="11" id="KW-1185">Reference proteome</keyword>
<evidence type="ECO:0000256" key="1">
    <source>
        <dbReference type="ARBA" id="ARBA00004141"/>
    </source>
</evidence>
<dbReference type="InterPro" id="IPR044222">
    <property type="entry name" value="SIP1-1/2-like"/>
</dbReference>
<dbReference type="GO" id="GO:0015250">
    <property type="term" value="F:water channel activity"/>
    <property type="evidence" value="ECO:0007669"/>
    <property type="project" value="InterPro"/>
</dbReference>
<dbReference type="PRINTS" id="PR00783">
    <property type="entry name" value="MINTRINSICP"/>
</dbReference>
<keyword evidence="2 8" id="KW-0813">Transport</keyword>
<evidence type="ECO:0000313" key="11">
    <source>
        <dbReference type="Proteomes" id="UP000030645"/>
    </source>
</evidence>
<evidence type="ECO:0000313" key="10">
    <source>
        <dbReference type="EMBL" id="EXB36248.1"/>
    </source>
</evidence>
<dbReference type="eggNOG" id="KOG0223">
    <property type="taxonomic scope" value="Eukaryota"/>
</dbReference>
<evidence type="ECO:0000256" key="2">
    <source>
        <dbReference type="ARBA" id="ARBA00022448"/>
    </source>
</evidence>
<evidence type="ECO:0000256" key="5">
    <source>
        <dbReference type="ARBA" id="ARBA00022989"/>
    </source>
</evidence>
<evidence type="ECO:0000256" key="8">
    <source>
        <dbReference type="RuleBase" id="RU000477"/>
    </source>
</evidence>
<evidence type="ECO:0000256" key="6">
    <source>
        <dbReference type="ARBA" id="ARBA00023136"/>
    </source>
</evidence>
<accession>W9R1G9</accession>
<evidence type="ECO:0000256" key="4">
    <source>
        <dbReference type="ARBA" id="ARBA00022737"/>
    </source>
</evidence>
<protein>
    <submittedName>
        <fullName evidence="10">Aquaporin SIP1-1</fullName>
    </submittedName>
</protein>
<evidence type="ECO:0000256" key="3">
    <source>
        <dbReference type="ARBA" id="ARBA00022692"/>
    </source>
</evidence>
<dbReference type="EMBL" id="KE343572">
    <property type="protein sequence ID" value="EXB36248.1"/>
    <property type="molecule type" value="Genomic_DNA"/>
</dbReference>
<feature type="transmembrane region" description="Helical" evidence="9">
    <location>
        <begin position="162"/>
        <end position="182"/>
    </location>
</feature>
<name>W9R1G9_9ROSA</name>
<comment type="subcellular location">
    <subcellularLocation>
        <location evidence="1">Membrane</location>
        <topology evidence="1">Multi-pass membrane protein</topology>
    </subcellularLocation>
</comment>
<comment type="similarity">
    <text evidence="7">Belongs to the MIP/aquaporin (TC 1.A.8) family. SIP (TC 1.A.8.10) subfamily.</text>
</comment>
<feature type="transmembrane region" description="Helical" evidence="9">
    <location>
        <begin position="274"/>
        <end position="295"/>
    </location>
</feature>
<keyword evidence="3 8" id="KW-0812">Transmembrane</keyword>
<dbReference type="SUPFAM" id="SSF81338">
    <property type="entry name" value="Aquaporin-like"/>
    <property type="match status" value="2"/>
</dbReference>
<feature type="transmembrane region" description="Helical" evidence="9">
    <location>
        <begin position="42"/>
        <end position="63"/>
    </location>
</feature>
<dbReference type="InterPro" id="IPR000425">
    <property type="entry name" value="MIP"/>
</dbReference>
<organism evidence="10 11">
    <name type="scientific">Morus notabilis</name>
    <dbReference type="NCBI Taxonomy" id="981085"/>
    <lineage>
        <taxon>Eukaryota</taxon>
        <taxon>Viridiplantae</taxon>
        <taxon>Streptophyta</taxon>
        <taxon>Embryophyta</taxon>
        <taxon>Tracheophyta</taxon>
        <taxon>Spermatophyta</taxon>
        <taxon>Magnoliopsida</taxon>
        <taxon>eudicotyledons</taxon>
        <taxon>Gunneridae</taxon>
        <taxon>Pentapetalae</taxon>
        <taxon>rosids</taxon>
        <taxon>fabids</taxon>
        <taxon>Rosales</taxon>
        <taxon>Moraceae</taxon>
        <taxon>Moreae</taxon>
        <taxon>Morus</taxon>
    </lineage>
</organism>
<feature type="transmembrane region" description="Helical" evidence="9">
    <location>
        <begin position="135"/>
        <end position="155"/>
    </location>
</feature>
<reference evidence="11" key="1">
    <citation type="submission" date="2013-01" db="EMBL/GenBank/DDBJ databases">
        <title>Draft Genome Sequence of a Mulberry Tree, Morus notabilis C.K. Schneid.</title>
        <authorList>
            <person name="He N."/>
            <person name="Zhao S."/>
        </authorList>
    </citation>
    <scope>NUCLEOTIDE SEQUENCE</scope>
</reference>
<dbReference type="InterPro" id="IPR023271">
    <property type="entry name" value="Aquaporin-like"/>
</dbReference>
<dbReference type="Proteomes" id="UP000030645">
    <property type="component" value="Unassembled WGS sequence"/>
</dbReference>
<keyword evidence="6 9" id="KW-0472">Membrane</keyword>
<dbReference type="Gene3D" id="1.20.1080.10">
    <property type="entry name" value="Glycerol uptake facilitator protein"/>
    <property type="match status" value="1"/>
</dbReference>